<name>A0A702FE23_SALET</name>
<evidence type="ECO:0000256" key="3">
    <source>
        <dbReference type="ARBA" id="ARBA00022729"/>
    </source>
</evidence>
<proteinExistence type="inferred from homology"/>
<dbReference type="InterPro" id="IPR054160">
    <property type="entry name" value="MrkD_recept-bd"/>
</dbReference>
<dbReference type="PANTHER" id="PTHR33420:SF12">
    <property type="entry name" value="FIMBRIN-LIKE PROTEIN FIMI-RELATED"/>
    <property type="match status" value="1"/>
</dbReference>
<accession>A0A702FE23</accession>
<reference evidence="7" key="2">
    <citation type="submission" date="2018-07" db="EMBL/GenBank/DDBJ databases">
        <authorList>
            <consortium name="NCBI Pathogen Detection Project"/>
        </authorList>
    </citation>
    <scope>NUCLEOTIDE SEQUENCE</scope>
    <source>
        <strain evidence="7">M138</strain>
    </source>
</reference>
<dbReference type="SUPFAM" id="SSF49401">
    <property type="entry name" value="Bacterial adhesins"/>
    <property type="match status" value="1"/>
</dbReference>
<dbReference type="InterPro" id="IPR008966">
    <property type="entry name" value="Adhesion_dom_sf"/>
</dbReference>
<dbReference type="InterPro" id="IPR036937">
    <property type="entry name" value="Adhesion_dom_fimbrial_sf"/>
</dbReference>
<comment type="similarity">
    <text evidence="2">Belongs to the fimbrial protein family.</text>
</comment>
<dbReference type="PROSITE" id="PS51257">
    <property type="entry name" value="PROKAR_LIPOPROTEIN"/>
    <property type="match status" value="1"/>
</dbReference>
<dbReference type="InterPro" id="IPR000259">
    <property type="entry name" value="Adhesion_dom_fimbrial"/>
</dbReference>
<protein>
    <submittedName>
        <fullName evidence="7">Type 1 fimbrial protein</fullName>
    </submittedName>
</protein>
<dbReference type="PANTHER" id="PTHR33420">
    <property type="entry name" value="FIMBRIAL SUBUNIT ELFA-RELATED"/>
    <property type="match status" value="1"/>
</dbReference>
<evidence type="ECO:0000256" key="1">
    <source>
        <dbReference type="ARBA" id="ARBA00004561"/>
    </source>
</evidence>
<feature type="domain" description="Fimbrial-type adhesion" evidence="5">
    <location>
        <begin position="196"/>
        <end position="339"/>
    </location>
</feature>
<comment type="subcellular location">
    <subcellularLocation>
        <location evidence="1">Fimbrium</location>
    </subcellularLocation>
</comment>
<feature type="domain" description="MrkD-like receptor binding" evidence="6">
    <location>
        <begin position="47"/>
        <end position="190"/>
    </location>
</feature>
<dbReference type="EMBL" id="DAAMHJ010000024">
    <property type="protein sequence ID" value="HAC6678423.1"/>
    <property type="molecule type" value="Genomic_DNA"/>
</dbReference>
<keyword evidence="3" id="KW-0732">Signal</keyword>
<reference evidence="7" key="1">
    <citation type="journal article" date="2018" name="Genome Biol.">
        <title>SKESA: strategic k-mer extension for scrupulous assemblies.</title>
        <authorList>
            <person name="Souvorov A."/>
            <person name="Agarwala R."/>
            <person name="Lipman D.J."/>
        </authorList>
    </citation>
    <scope>NUCLEOTIDE SEQUENCE</scope>
    <source>
        <strain evidence="7">M138</strain>
    </source>
</reference>
<dbReference type="Pfam" id="PF22003">
    <property type="entry name" value="MrkDrd"/>
    <property type="match status" value="1"/>
</dbReference>
<dbReference type="GO" id="GO:0009289">
    <property type="term" value="C:pilus"/>
    <property type="evidence" value="ECO:0007669"/>
    <property type="project" value="UniProtKB-SubCell"/>
</dbReference>
<dbReference type="InterPro" id="IPR050263">
    <property type="entry name" value="Bact_Fimbrial_Adh_Pro"/>
</dbReference>
<dbReference type="Pfam" id="PF00419">
    <property type="entry name" value="Fimbrial"/>
    <property type="match status" value="1"/>
</dbReference>
<evidence type="ECO:0000313" key="7">
    <source>
        <dbReference type="EMBL" id="HAC6678423.1"/>
    </source>
</evidence>
<dbReference type="Gene3D" id="2.60.40.3310">
    <property type="match status" value="1"/>
</dbReference>
<sequence length="339" mass="36015">MVSRMLLILYLTGAAGFLFPAPSWGGGACRVYSPWNNKPVIFNFPAQIIVQADAAPGSVIYEHTFDFSGAAQEQFAGCGVGTSSGFTQYANGWTADSNGIAATNVPGVGIRIYFSMGYPENHGAVPNARIYPVTTSVGVGWYWNWAYYNTWQIQLIKTGPISGGKLQSGGYVSFGMSQDGGNRVLVATLTNGGGGGTIVPVGCTVTTPTVAVPLGQRKKSDFTGPGSTTPWQDFSVTLNCNKNARINVRIDATPDSLAGPQGVMRLDKEPGDMAATGIGIQIGYRPDGSLVQFGEEKYYRTSRSGGNENVELRARYYQTAQNVTAGKANGTATFTLTYK</sequence>
<evidence type="ECO:0000259" key="5">
    <source>
        <dbReference type="Pfam" id="PF00419"/>
    </source>
</evidence>
<evidence type="ECO:0000256" key="4">
    <source>
        <dbReference type="ARBA" id="ARBA00023263"/>
    </source>
</evidence>
<comment type="caution">
    <text evidence="7">The sequence shown here is derived from an EMBL/GenBank/DDBJ whole genome shotgun (WGS) entry which is preliminary data.</text>
</comment>
<dbReference type="GO" id="GO:0043709">
    <property type="term" value="P:cell adhesion involved in single-species biofilm formation"/>
    <property type="evidence" value="ECO:0007669"/>
    <property type="project" value="TreeGrafter"/>
</dbReference>
<dbReference type="Gene3D" id="2.60.40.1090">
    <property type="entry name" value="Fimbrial-type adhesion domain"/>
    <property type="match status" value="1"/>
</dbReference>
<keyword evidence="4" id="KW-0281">Fimbrium</keyword>
<evidence type="ECO:0000256" key="2">
    <source>
        <dbReference type="ARBA" id="ARBA00006671"/>
    </source>
</evidence>
<organism evidence="7">
    <name type="scientific">Salmonella enterica subsp. enterica serovar Eastbourne</name>
    <dbReference type="NCBI Taxonomy" id="486993"/>
    <lineage>
        <taxon>Bacteria</taxon>
        <taxon>Pseudomonadati</taxon>
        <taxon>Pseudomonadota</taxon>
        <taxon>Gammaproteobacteria</taxon>
        <taxon>Enterobacterales</taxon>
        <taxon>Enterobacteriaceae</taxon>
        <taxon>Salmonella</taxon>
    </lineage>
</organism>
<dbReference type="AlphaFoldDB" id="A0A702FE23"/>
<gene>
    <name evidence="7" type="ORF">G0D12_22420</name>
</gene>
<evidence type="ECO:0000259" key="6">
    <source>
        <dbReference type="Pfam" id="PF22003"/>
    </source>
</evidence>